<evidence type="ECO:0000256" key="1">
    <source>
        <dbReference type="SAM" id="MobiDB-lite"/>
    </source>
</evidence>
<dbReference type="InParanoid" id="A0A0D0A2Y4"/>
<sequence length="72" mass="7675">MHLSAILTTLVSFAVIVAAFPAPDLSLGGRRTYLVERGGPGSRYLNDRAPDVSHISAPNDPDDPQGPMSNDR</sequence>
<organism evidence="3 4">
    <name type="scientific">Suillus luteus UH-Slu-Lm8-n1</name>
    <dbReference type="NCBI Taxonomy" id="930992"/>
    <lineage>
        <taxon>Eukaryota</taxon>
        <taxon>Fungi</taxon>
        <taxon>Dikarya</taxon>
        <taxon>Basidiomycota</taxon>
        <taxon>Agaricomycotina</taxon>
        <taxon>Agaricomycetes</taxon>
        <taxon>Agaricomycetidae</taxon>
        <taxon>Boletales</taxon>
        <taxon>Suillineae</taxon>
        <taxon>Suillaceae</taxon>
        <taxon>Suillus</taxon>
    </lineage>
</organism>
<proteinExistence type="predicted"/>
<gene>
    <name evidence="3" type="ORF">CY34DRAFT_811632</name>
</gene>
<protein>
    <submittedName>
        <fullName evidence="3">Uncharacterized protein</fullName>
    </submittedName>
</protein>
<evidence type="ECO:0000256" key="2">
    <source>
        <dbReference type="SAM" id="SignalP"/>
    </source>
</evidence>
<evidence type="ECO:0000313" key="4">
    <source>
        <dbReference type="Proteomes" id="UP000054485"/>
    </source>
</evidence>
<dbReference type="Proteomes" id="UP000054485">
    <property type="component" value="Unassembled WGS sequence"/>
</dbReference>
<dbReference type="AlphaFoldDB" id="A0A0D0A2Y4"/>
<reference evidence="3 4" key="1">
    <citation type="submission" date="2014-04" db="EMBL/GenBank/DDBJ databases">
        <authorList>
            <consortium name="DOE Joint Genome Institute"/>
            <person name="Kuo A."/>
            <person name="Ruytinx J."/>
            <person name="Rineau F."/>
            <person name="Colpaert J."/>
            <person name="Kohler A."/>
            <person name="Nagy L.G."/>
            <person name="Floudas D."/>
            <person name="Copeland A."/>
            <person name="Barry K.W."/>
            <person name="Cichocki N."/>
            <person name="Veneault-Fourrey C."/>
            <person name="LaButti K."/>
            <person name="Lindquist E.A."/>
            <person name="Lipzen A."/>
            <person name="Lundell T."/>
            <person name="Morin E."/>
            <person name="Murat C."/>
            <person name="Sun H."/>
            <person name="Tunlid A."/>
            <person name="Henrissat B."/>
            <person name="Grigoriev I.V."/>
            <person name="Hibbett D.S."/>
            <person name="Martin F."/>
            <person name="Nordberg H.P."/>
            <person name="Cantor M.N."/>
            <person name="Hua S.X."/>
        </authorList>
    </citation>
    <scope>NUCLEOTIDE SEQUENCE [LARGE SCALE GENOMIC DNA]</scope>
    <source>
        <strain evidence="3 4">UH-Slu-Lm8-n1</strain>
    </source>
</reference>
<feature type="region of interest" description="Disordered" evidence="1">
    <location>
        <begin position="39"/>
        <end position="72"/>
    </location>
</feature>
<keyword evidence="2" id="KW-0732">Signal</keyword>
<evidence type="ECO:0000313" key="3">
    <source>
        <dbReference type="EMBL" id="KIK36051.1"/>
    </source>
</evidence>
<dbReference type="EMBL" id="KN835565">
    <property type="protein sequence ID" value="KIK36051.1"/>
    <property type="molecule type" value="Genomic_DNA"/>
</dbReference>
<dbReference type="OrthoDB" id="2671614at2759"/>
<feature type="chain" id="PRO_5002207023" evidence="2">
    <location>
        <begin position="20"/>
        <end position="72"/>
    </location>
</feature>
<reference evidence="4" key="2">
    <citation type="submission" date="2015-01" db="EMBL/GenBank/DDBJ databases">
        <title>Evolutionary Origins and Diversification of the Mycorrhizal Mutualists.</title>
        <authorList>
            <consortium name="DOE Joint Genome Institute"/>
            <consortium name="Mycorrhizal Genomics Consortium"/>
            <person name="Kohler A."/>
            <person name="Kuo A."/>
            <person name="Nagy L.G."/>
            <person name="Floudas D."/>
            <person name="Copeland A."/>
            <person name="Barry K.W."/>
            <person name="Cichocki N."/>
            <person name="Veneault-Fourrey C."/>
            <person name="LaButti K."/>
            <person name="Lindquist E.A."/>
            <person name="Lipzen A."/>
            <person name="Lundell T."/>
            <person name="Morin E."/>
            <person name="Murat C."/>
            <person name="Riley R."/>
            <person name="Ohm R."/>
            <person name="Sun H."/>
            <person name="Tunlid A."/>
            <person name="Henrissat B."/>
            <person name="Grigoriev I.V."/>
            <person name="Hibbett D.S."/>
            <person name="Martin F."/>
        </authorList>
    </citation>
    <scope>NUCLEOTIDE SEQUENCE [LARGE SCALE GENOMIC DNA]</scope>
    <source>
        <strain evidence="4">UH-Slu-Lm8-n1</strain>
    </source>
</reference>
<accession>A0A0D0A2Y4</accession>
<dbReference type="HOGENOM" id="CLU_2723895_0_0_1"/>
<feature type="signal peptide" evidence="2">
    <location>
        <begin position="1"/>
        <end position="19"/>
    </location>
</feature>
<keyword evidence="4" id="KW-1185">Reference proteome</keyword>
<name>A0A0D0A2Y4_9AGAM</name>